<proteinExistence type="predicted"/>
<dbReference type="Pfam" id="PF00106">
    <property type="entry name" value="adh_short"/>
    <property type="match status" value="2"/>
</dbReference>
<dbReference type="FunFam" id="3.40.50.720:FF:000084">
    <property type="entry name" value="Short-chain dehydrogenase reductase"/>
    <property type="match status" value="1"/>
</dbReference>
<dbReference type="PANTHER" id="PTHR44147:SF2">
    <property type="entry name" value="DEHYDROGENASE_REDUCTASE SDR FAMILY MEMBER 1"/>
    <property type="match status" value="1"/>
</dbReference>
<accession>A0A3M7S5N7</accession>
<evidence type="ECO:0000313" key="1">
    <source>
        <dbReference type="EMBL" id="RNA30989.1"/>
    </source>
</evidence>
<evidence type="ECO:0000313" key="2">
    <source>
        <dbReference type="Proteomes" id="UP000276133"/>
    </source>
</evidence>
<keyword evidence="2" id="KW-1185">Reference proteome</keyword>
<dbReference type="SUPFAM" id="SSF51735">
    <property type="entry name" value="NAD(P)-binding Rossmann-fold domains"/>
    <property type="match status" value="2"/>
</dbReference>
<comment type="caution">
    <text evidence="1">The sequence shown here is derived from an EMBL/GenBank/DDBJ whole genome shotgun (WGS) entry which is preliminary data.</text>
</comment>
<dbReference type="InterPro" id="IPR002347">
    <property type="entry name" value="SDR_fam"/>
</dbReference>
<dbReference type="AlphaFoldDB" id="A0A3M7S5N7"/>
<dbReference type="InterPro" id="IPR036291">
    <property type="entry name" value="NAD(P)-bd_dom_sf"/>
</dbReference>
<dbReference type="Gene3D" id="3.40.50.720">
    <property type="entry name" value="NAD(P)-binding Rossmann-like Domain"/>
    <property type="match status" value="2"/>
</dbReference>
<sequence length="639" mass="70305">MSLKLLNKVALVTGASRGIGKGIALQLGEHGAKVYITGRKLTSKDDLSLEKTAEEIRNRGGQCFPVQCDHEDDKQVEKLFQQIKDEQNGQLDLLVNSAFKAGDFIFEAANLNFWETDPAKTWDDINNVGLRNNYLCTVHASRLMVPRQKGLIVNISSLGGLQYAFHACYGIGKAGVDRISSDCGLELRKHNVACLSLLLNGVRTEFSEQILREKGDKAVLKMDPTSLLLKEIKLKDVIADSETPEFAGKVISALATDSNLMKYSGKIVNAAEYAQCYGIKDVDGRVIPSYRQVNNAMKLNFILFRILFLILSRMSKNRPLAGKVALVTGATRGIGKGIALQLGQAGALVYITGRTLKSTNNLGSLEQTANEIKERGGVCIPVQVNHESDHEIAELFQKIETEQNGILDILVNNAYKGVTTIFEGSSLEFWKQKPEVWDEINNVGLRNHYICTVYAARMMVPRKQGLIINISSFGGMSYIFNVAYGVGKAAVDRMAVDCGKELSKHNVVMLSLYPGAVKTELVTDMISKQNPDISGISGKQISMKKVFEQGESIEFAGKCIVSLAQDKNLSKYTSKVVIAADYARAHGIKDVDGRQITSFKQLKSGLLMSLPDNLKWIANLVPGFISIPQFRISTNRQLN</sequence>
<dbReference type="PANTHER" id="PTHR44147">
    <property type="entry name" value="DEHYDROGENASE/REDUCTASE SDR FAMILY MEMBER 1"/>
    <property type="match status" value="1"/>
</dbReference>
<name>A0A3M7S5N7_BRAPC</name>
<organism evidence="1 2">
    <name type="scientific">Brachionus plicatilis</name>
    <name type="common">Marine rotifer</name>
    <name type="synonym">Brachionus muelleri</name>
    <dbReference type="NCBI Taxonomy" id="10195"/>
    <lineage>
        <taxon>Eukaryota</taxon>
        <taxon>Metazoa</taxon>
        <taxon>Spiralia</taxon>
        <taxon>Gnathifera</taxon>
        <taxon>Rotifera</taxon>
        <taxon>Eurotatoria</taxon>
        <taxon>Monogononta</taxon>
        <taxon>Pseudotrocha</taxon>
        <taxon>Ploima</taxon>
        <taxon>Brachionidae</taxon>
        <taxon>Brachionus</taxon>
    </lineage>
</organism>
<gene>
    <name evidence="1" type="ORF">BpHYR1_036100</name>
</gene>
<protein>
    <submittedName>
        <fullName evidence="1">Dehydrogenase reductase SDR family member 1-like</fullName>
    </submittedName>
</protein>
<reference evidence="1 2" key="1">
    <citation type="journal article" date="2018" name="Sci. Rep.">
        <title>Genomic signatures of local adaptation to the degree of environmental predictability in rotifers.</title>
        <authorList>
            <person name="Franch-Gras L."/>
            <person name="Hahn C."/>
            <person name="Garcia-Roger E.M."/>
            <person name="Carmona M.J."/>
            <person name="Serra M."/>
            <person name="Gomez A."/>
        </authorList>
    </citation>
    <scope>NUCLEOTIDE SEQUENCE [LARGE SCALE GENOMIC DNA]</scope>
    <source>
        <strain evidence="1">HYR1</strain>
    </source>
</reference>
<dbReference type="STRING" id="10195.A0A3M7S5N7"/>
<dbReference type="EMBL" id="REGN01002004">
    <property type="protein sequence ID" value="RNA30989.1"/>
    <property type="molecule type" value="Genomic_DNA"/>
</dbReference>
<dbReference type="PRINTS" id="PR00081">
    <property type="entry name" value="GDHRDH"/>
</dbReference>
<dbReference type="Proteomes" id="UP000276133">
    <property type="component" value="Unassembled WGS sequence"/>
</dbReference>
<dbReference type="OrthoDB" id="1933717at2759"/>